<dbReference type="Proteomes" id="UP000033035">
    <property type="component" value="Unassembled WGS sequence"/>
</dbReference>
<gene>
    <name evidence="1" type="ORF">HMPREF1536_02286</name>
</gene>
<dbReference type="STRING" id="1203610.HMPREF1536_02286"/>
<comment type="caution">
    <text evidence="1">The sequence shown here is derived from an EMBL/GenBank/DDBJ whole genome shotgun (WGS) entry which is preliminary data.</text>
</comment>
<name>A0A0F5JGJ0_9BACT</name>
<dbReference type="HOGENOM" id="CLU_1494863_0_0_10"/>
<keyword evidence="2" id="KW-1185">Reference proteome</keyword>
<proteinExistence type="predicted"/>
<sequence length="180" mass="19498">MKTFFTVKNSYRAASQRDAARIINIVILMLLWSVCGEARVIEVAPADWAAYGQTATVSNNGDDVAVNVGDKTYTVKTARGLAWIAWVTNEVKTTANEGETHSAYYPATAGFKDCTVMLNGNISLAKPGSGVAEGFKENWEPIGKDDYKRFKGTFKGNNHTISGMKIGGTVDFISIGFLVD</sequence>
<dbReference type="PATRIC" id="fig|1203610.3.peg.2347"/>
<protein>
    <submittedName>
        <fullName evidence="1">Uncharacterized protein</fullName>
    </submittedName>
</protein>
<reference evidence="1 2" key="1">
    <citation type="submission" date="2013-04" db="EMBL/GenBank/DDBJ databases">
        <title>The Genome Sequence of Parabacteroides gordonii DSM 23371.</title>
        <authorList>
            <consortium name="The Broad Institute Genomics Platform"/>
            <person name="Earl A."/>
            <person name="Ward D."/>
            <person name="Feldgarden M."/>
            <person name="Gevers D."/>
            <person name="Martens E."/>
            <person name="Sakamoto M."/>
            <person name="Benno Y."/>
            <person name="Suzuki N."/>
            <person name="Matsunaga N."/>
            <person name="Koshihara K."/>
            <person name="Seki M."/>
            <person name="Komiya H."/>
            <person name="Walker B."/>
            <person name="Young S."/>
            <person name="Zeng Q."/>
            <person name="Gargeya S."/>
            <person name="Fitzgerald M."/>
            <person name="Haas B."/>
            <person name="Abouelleil A."/>
            <person name="Allen A.W."/>
            <person name="Alvarado L."/>
            <person name="Arachchi H.M."/>
            <person name="Berlin A.M."/>
            <person name="Chapman S.B."/>
            <person name="Gainer-Dewar J."/>
            <person name="Goldberg J."/>
            <person name="Griggs A."/>
            <person name="Gujja S."/>
            <person name="Hansen M."/>
            <person name="Howarth C."/>
            <person name="Imamovic A."/>
            <person name="Ireland A."/>
            <person name="Larimer J."/>
            <person name="McCowan C."/>
            <person name="Murphy C."/>
            <person name="Pearson M."/>
            <person name="Poon T.W."/>
            <person name="Priest M."/>
            <person name="Roberts A."/>
            <person name="Saif S."/>
            <person name="Shea T."/>
            <person name="Sisk P."/>
            <person name="Sykes S."/>
            <person name="Wortman J."/>
            <person name="Nusbaum C."/>
            <person name="Birren B."/>
        </authorList>
    </citation>
    <scope>NUCLEOTIDE SEQUENCE [LARGE SCALE GENOMIC DNA]</scope>
    <source>
        <strain evidence="1 2">MS-1</strain>
    </source>
</reference>
<evidence type="ECO:0000313" key="1">
    <source>
        <dbReference type="EMBL" id="KKB56650.1"/>
    </source>
</evidence>
<dbReference type="Gene3D" id="2.160.20.110">
    <property type="match status" value="1"/>
</dbReference>
<organism evidence="1 2">
    <name type="scientific">Parabacteroides gordonii MS-1 = DSM 23371</name>
    <dbReference type="NCBI Taxonomy" id="1203610"/>
    <lineage>
        <taxon>Bacteria</taxon>
        <taxon>Pseudomonadati</taxon>
        <taxon>Bacteroidota</taxon>
        <taxon>Bacteroidia</taxon>
        <taxon>Bacteroidales</taxon>
        <taxon>Tannerellaceae</taxon>
        <taxon>Parabacteroides</taxon>
    </lineage>
</organism>
<evidence type="ECO:0000313" key="2">
    <source>
        <dbReference type="Proteomes" id="UP000033035"/>
    </source>
</evidence>
<dbReference type="EMBL" id="AQHW01000014">
    <property type="protein sequence ID" value="KKB56650.1"/>
    <property type="molecule type" value="Genomic_DNA"/>
</dbReference>
<dbReference type="AlphaFoldDB" id="A0A0F5JGJ0"/>
<accession>A0A0F5JGJ0</accession>